<organism evidence="9 10">
    <name type="scientific">Modicella reniformis</name>
    <dbReference type="NCBI Taxonomy" id="1440133"/>
    <lineage>
        <taxon>Eukaryota</taxon>
        <taxon>Fungi</taxon>
        <taxon>Fungi incertae sedis</taxon>
        <taxon>Mucoromycota</taxon>
        <taxon>Mortierellomycotina</taxon>
        <taxon>Mortierellomycetes</taxon>
        <taxon>Mortierellales</taxon>
        <taxon>Mortierellaceae</taxon>
        <taxon>Modicella</taxon>
    </lineage>
</organism>
<feature type="region of interest" description="Disordered" evidence="6">
    <location>
        <begin position="601"/>
        <end position="758"/>
    </location>
</feature>
<accession>A0A9P6MMH4</accession>
<dbReference type="GO" id="GO:0008270">
    <property type="term" value="F:zinc ion binding"/>
    <property type="evidence" value="ECO:0007669"/>
    <property type="project" value="UniProtKB-KW"/>
</dbReference>
<evidence type="ECO:0000313" key="10">
    <source>
        <dbReference type="Proteomes" id="UP000749646"/>
    </source>
</evidence>
<feature type="compositionally biased region" description="Polar residues" evidence="6">
    <location>
        <begin position="698"/>
        <end position="717"/>
    </location>
</feature>
<feature type="domain" description="JmjC" evidence="8">
    <location>
        <begin position="148"/>
        <end position="313"/>
    </location>
</feature>
<dbReference type="PANTHER" id="PTHR12480:SF35">
    <property type="entry name" value="TRANSCRIPTION FACTOR JUMONJI, JMJC DOMAIN-CONTAINING PROTEIN"/>
    <property type="match status" value="1"/>
</dbReference>
<keyword evidence="2" id="KW-0805">Transcription regulation</keyword>
<keyword evidence="4" id="KW-0539">Nucleus</keyword>
<dbReference type="EMBL" id="JAAAHW010000016">
    <property type="protein sequence ID" value="KAG0007069.1"/>
    <property type="molecule type" value="Genomic_DNA"/>
</dbReference>
<dbReference type="OrthoDB" id="298344at2759"/>
<dbReference type="InterPro" id="IPR018866">
    <property type="entry name" value="Znf-4CXXC_R1"/>
</dbReference>
<dbReference type="Gene3D" id="2.60.120.650">
    <property type="entry name" value="Cupin"/>
    <property type="match status" value="1"/>
</dbReference>
<keyword evidence="5" id="KW-0862">Zinc</keyword>
<gene>
    <name evidence="9" type="ORF">BGZ65_009841</name>
</gene>
<dbReference type="Pfam" id="PF02373">
    <property type="entry name" value="JmjC"/>
    <property type="match status" value="1"/>
</dbReference>
<dbReference type="AlphaFoldDB" id="A0A9P6MMH4"/>
<dbReference type="Proteomes" id="UP000749646">
    <property type="component" value="Unassembled WGS sequence"/>
</dbReference>
<keyword evidence="5" id="KW-0863">Zinc-finger</keyword>
<keyword evidence="5" id="KW-0479">Metal-binding</keyword>
<sequence>MQAAFDPEGLSQSSIDLQPINYNRIISLGFPFIPTKRVDINQEGVDLWNEVETTCVKDGTPVILEGYHKHPKWDHKLFTFPYIEAKHGDSGEDLRAAEDVKMTMKNYVHRVHASSLDGATTEQRPARIKNTRSHSQQLLYAKDVTCPHEWRTFLMDGILPPFLGYMGSNDLNSLNRKLAAENLMIYIGQEGTWTPAHVDQCGAIGHNIMAWADDDSSSIWFMIRAEDKAKAEALWRSCGHPLEYESYFANIKELEQATFPIYVVEQKIGDLVMVPSLSYHQVVNLGKATVKVSWNRLTAHCLLAAVHEVLPRIARPEGYRIKTIIKSAVEAWKDLLQSEPVVLPLPKEEFCKSYKTILDLFQTIVEEDWVDMEIMKFEGPMFMKPRRLVGEAMPAVCDFCNTDLWNRHFRCLECKHDGDEYDVCTRCFSLGRGCKHRASSMEFVEGFSMKSCQHLYTTAIQVWNQSRLLDDCAEYHLLPDPWADEIIPTPVKDFSFATLAYKRQELLKVPAFLCHVCQSCSKNIARIDCPKCIDQYCEACLYKYFVIHWTDVASKRAEWECPACKGTCHCAQCDKRVNINHIPMLIPNRAPILMFSRPEEDARNRGGVTDEINQSFDSSDEEAEKENEKDEQENGNRQNQVDEDDLWMEYRRSRPQNRNVRKRPKAPVVPQSSRGSRGRKRCLVQREGDDQISKHTQADQGCSLQQTTVTEASSAEQQPREVKRRKQSAADVSGSPTSPPQARVLGSPSTTPTSLSSLSESSIASMSFSSPPAPPSLSVQPLASLSTNTTTVDRFSSMMGHQEEQALRFAYEHGLWRTIKTFHEEQDMSEQLRQIFEMDAFWAQRSPATRVSFQEDIMEKFAPLFKPQHEQQ</sequence>
<dbReference type="InterPro" id="IPR003347">
    <property type="entry name" value="JmjC_dom"/>
</dbReference>
<dbReference type="GO" id="GO:0005634">
    <property type="term" value="C:nucleus"/>
    <property type="evidence" value="ECO:0007669"/>
    <property type="project" value="UniProtKB-SubCell"/>
</dbReference>
<evidence type="ECO:0000256" key="4">
    <source>
        <dbReference type="ARBA" id="ARBA00023242"/>
    </source>
</evidence>
<name>A0A9P6MMH4_9FUNG</name>
<comment type="caution">
    <text evidence="9">The sequence shown here is derived from an EMBL/GenBank/DDBJ whole genome shotgun (WGS) entry which is preliminary data.</text>
</comment>
<dbReference type="PANTHER" id="PTHR12480">
    <property type="entry name" value="ARGININE DEMETHYLASE AND LYSYL-HYDROXYLASE JMJD"/>
    <property type="match status" value="1"/>
</dbReference>
<evidence type="ECO:0000256" key="2">
    <source>
        <dbReference type="ARBA" id="ARBA00023015"/>
    </source>
</evidence>
<protein>
    <recommendedName>
        <fullName evidence="11">JmjC domain-containing protein</fullName>
    </recommendedName>
</protein>
<proteinExistence type="predicted"/>
<evidence type="ECO:0000256" key="5">
    <source>
        <dbReference type="PROSITE-ProRule" id="PRU00175"/>
    </source>
</evidence>
<evidence type="ECO:0000259" key="8">
    <source>
        <dbReference type="PROSITE" id="PS51184"/>
    </source>
</evidence>
<evidence type="ECO:0008006" key="11">
    <source>
        <dbReference type="Google" id="ProtNLM"/>
    </source>
</evidence>
<dbReference type="SMART" id="SM00558">
    <property type="entry name" value="JmjC"/>
    <property type="match status" value="1"/>
</dbReference>
<dbReference type="GO" id="GO:0005737">
    <property type="term" value="C:cytoplasm"/>
    <property type="evidence" value="ECO:0007669"/>
    <property type="project" value="TreeGrafter"/>
</dbReference>
<dbReference type="PROSITE" id="PS50089">
    <property type="entry name" value="ZF_RING_2"/>
    <property type="match status" value="1"/>
</dbReference>
<reference evidence="9" key="1">
    <citation type="journal article" date="2020" name="Fungal Divers.">
        <title>Resolving the Mortierellaceae phylogeny through synthesis of multi-gene phylogenetics and phylogenomics.</title>
        <authorList>
            <person name="Vandepol N."/>
            <person name="Liber J."/>
            <person name="Desiro A."/>
            <person name="Na H."/>
            <person name="Kennedy M."/>
            <person name="Barry K."/>
            <person name="Grigoriev I.V."/>
            <person name="Miller A.N."/>
            <person name="O'Donnell K."/>
            <person name="Stajich J.E."/>
            <person name="Bonito G."/>
        </authorList>
    </citation>
    <scope>NUCLEOTIDE SEQUENCE</scope>
    <source>
        <strain evidence="9">MES-2147</strain>
    </source>
</reference>
<evidence type="ECO:0000256" key="3">
    <source>
        <dbReference type="ARBA" id="ARBA00023163"/>
    </source>
</evidence>
<feature type="domain" description="RING-type" evidence="7">
    <location>
        <begin position="514"/>
        <end position="565"/>
    </location>
</feature>
<dbReference type="InterPro" id="IPR050910">
    <property type="entry name" value="JMJD6_ArgDemeth/LysHydrox"/>
</dbReference>
<evidence type="ECO:0000256" key="1">
    <source>
        <dbReference type="ARBA" id="ARBA00004123"/>
    </source>
</evidence>
<feature type="compositionally biased region" description="Basic residues" evidence="6">
    <location>
        <begin position="653"/>
        <end position="665"/>
    </location>
</feature>
<evidence type="ECO:0000256" key="6">
    <source>
        <dbReference type="SAM" id="MobiDB-lite"/>
    </source>
</evidence>
<keyword evidence="10" id="KW-1185">Reference proteome</keyword>
<dbReference type="InterPro" id="IPR001841">
    <property type="entry name" value="Znf_RING"/>
</dbReference>
<dbReference type="SUPFAM" id="SSF57850">
    <property type="entry name" value="RING/U-box"/>
    <property type="match status" value="1"/>
</dbReference>
<dbReference type="SUPFAM" id="SSF51197">
    <property type="entry name" value="Clavaminate synthase-like"/>
    <property type="match status" value="1"/>
</dbReference>
<keyword evidence="3" id="KW-0804">Transcription</keyword>
<feature type="compositionally biased region" description="Basic and acidic residues" evidence="6">
    <location>
        <begin position="684"/>
        <end position="697"/>
    </location>
</feature>
<evidence type="ECO:0000313" key="9">
    <source>
        <dbReference type="EMBL" id="KAG0007069.1"/>
    </source>
</evidence>
<feature type="compositionally biased region" description="Low complexity" evidence="6">
    <location>
        <begin position="745"/>
        <end position="758"/>
    </location>
</feature>
<evidence type="ECO:0000259" key="7">
    <source>
        <dbReference type="PROSITE" id="PS50089"/>
    </source>
</evidence>
<dbReference type="PROSITE" id="PS51184">
    <property type="entry name" value="JMJC"/>
    <property type="match status" value="1"/>
</dbReference>
<dbReference type="Pfam" id="PF10497">
    <property type="entry name" value="zf-4CXXC_R1"/>
    <property type="match status" value="1"/>
</dbReference>
<comment type="subcellular location">
    <subcellularLocation>
        <location evidence="1">Nucleus</location>
    </subcellularLocation>
</comment>